<name>A0ABZ2IFA2_9CAUL</name>
<feature type="transmembrane region" description="Helical" evidence="1">
    <location>
        <begin position="257"/>
        <end position="279"/>
    </location>
</feature>
<keyword evidence="1" id="KW-0812">Transmembrane</keyword>
<protein>
    <submittedName>
        <fullName evidence="3">DMT family transporter</fullName>
    </submittedName>
</protein>
<evidence type="ECO:0000313" key="3">
    <source>
        <dbReference type="EMBL" id="WWT53585.1"/>
    </source>
</evidence>
<feature type="domain" description="EamA" evidence="2">
    <location>
        <begin position="32"/>
        <end position="162"/>
    </location>
</feature>
<reference evidence="3 4" key="1">
    <citation type="submission" date="2024-02" db="EMBL/GenBank/DDBJ databases">
        <title>Distribution and functional of Brevundimonas-related endobacteria within Verticillium dahliae.</title>
        <authorList>
            <person name="Zeng H."/>
        </authorList>
    </citation>
    <scope>NUCLEOTIDE SEQUENCE [LARGE SCALE GENOMIC DNA]</scope>
    <source>
        <strain evidence="3 4">TRM 44200</strain>
    </source>
</reference>
<feature type="transmembrane region" description="Helical" evidence="1">
    <location>
        <begin position="64"/>
        <end position="84"/>
    </location>
</feature>
<dbReference type="PANTHER" id="PTHR22911:SF103">
    <property type="entry name" value="BLR2811 PROTEIN"/>
    <property type="match status" value="1"/>
</dbReference>
<keyword evidence="1" id="KW-1133">Transmembrane helix</keyword>
<dbReference type="PANTHER" id="PTHR22911">
    <property type="entry name" value="ACYL-MALONYL CONDENSING ENZYME-RELATED"/>
    <property type="match status" value="1"/>
</dbReference>
<feature type="transmembrane region" description="Helical" evidence="1">
    <location>
        <begin position="121"/>
        <end position="139"/>
    </location>
</feature>
<dbReference type="RefSeq" id="WP_338575446.1">
    <property type="nucleotide sequence ID" value="NZ_CP146369.1"/>
</dbReference>
<feature type="transmembrane region" description="Helical" evidence="1">
    <location>
        <begin position="202"/>
        <end position="221"/>
    </location>
</feature>
<accession>A0ABZ2IFA2</accession>
<organism evidence="3 4">
    <name type="scientific">Brevundimonas olei</name>
    <dbReference type="NCBI Taxonomy" id="657642"/>
    <lineage>
        <taxon>Bacteria</taxon>
        <taxon>Pseudomonadati</taxon>
        <taxon>Pseudomonadota</taxon>
        <taxon>Alphaproteobacteria</taxon>
        <taxon>Caulobacterales</taxon>
        <taxon>Caulobacteraceae</taxon>
        <taxon>Brevundimonas</taxon>
    </lineage>
</organism>
<dbReference type="SUPFAM" id="SSF103481">
    <property type="entry name" value="Multidrug resistance efflux transporter EmrE"/>
    <property type="match status" value="2"/>
</dbReference>
<feature type="transmembrane region" description="Helical" evidence="1">
    <location>
        <begin position="285"/>
        <end position="301"/>
    </location>
</feature>
<dbReference type="EMBL" id="CP146369">
    <property type="protein sequence ID" value="WWT53585.1"/>
    <property type="molecule type" value="Genomic_DNA"/>
</dbReference>
<keyword evidence="4" id="KW-1185">Reference proteome</keyword>
<dbReference type="InterPro" id="IPR037185">
    <property type="entry name" value="EmrE-like"/>
</dbReference>
<feature type="transmembrane region" description="Helical" evidence="1">
    <location>
        <begin position="148"/>
        <end position="166"/>
    </location>
</feature>
<evidence type="ECO:0000256" key="1">
    <source>
        <dbReference type="SAM" id="Phobius"/>
    </source>
</evidence>
<evidence type="ECO:0000313" key="4">
    <source>
        <dbReference type="Proteomes" id="UP001363460"/>
    </source>
</evidence>
<dbReference type="InterPro" id="IPR000620">
    <property type="entry name" value="EamA_dom"/>
</dbReference>
<dbReference type="Pfam" id="PF00892">
    <property type="entry name" value="EamA"/>
    <property type="match status" value="1"/>
</dbReference>
<gene>
    <name evidence="3" type="ORF">V8J38_09955</name>
</gene>
<sequence length="325" mass="33536">MSGRPVAAWPGPDGEAPPVLVGVTPAAASGLTILMVVGAVGLFALADVFAKLLTHDTPPAQVVWVRYVAMLVLGLVVAADRGRAAWRVRRPLLQGLRGLAVLASGGLFILGLGHLPLPEATAVSFVTPTFATLMAILLLREAVARRRWTALLVGLVGILILLRPGGALFSPAALFPLGSAFFGATAIILTRRIGGDDAPATLLCSALVGFVLLSATAPLWFAPMAPVALAAAAAMGLCYAVGQLLLIAAYGRGEASLLAPFSYAQVIFAALLGGLVFGWTPDGPAALGMGLVAASGVYILHREGVLARLRFKGMSVRRARRRAAQ</sequence>
<feature type="transmembrane region" description="Helical" evidence="1">
    <location>
        <begin position="227"/>
        <end position="250"/>
    </location>
</feature>
<feature type="transmembrane region" description="Helical" evidence="1">
    <location>
        <begin position="96"/>
        <end position="115"/>
    </location>
</feature>
<feature type="transmembrane region" description="Helical" evidence="1">
    <location>
        <begin position="20"/>
        <end position="44"/>
    </location>
</feature>
<dbReference type="Proteomes" id="UP001363460">
    <property type="component" value="Chromosome"/>
</dbReference>
<keyword evidence="1" id="KW-0472">Membrane</keyword>
<proteinExistence type="predicted"/>
<feature type="transmembrane region" description="Helical" evidence="1">
    <location>
        <begin position="172"/>
        <end position="190"/>
    </location>
</feature>
<evidence type="ECO:0000259" key="2">
    <source>
        <dbReference type="Pfam" id="PF00892"/>
    </source>
</evidence>